<keyword evidence="2" id="KW-1185">Reference proteome</keyword>
<dbReference type="Proteomes" id="UP001732700">
    <property type="component" value="Chromosome 6C"/>
</dbReference>
<dbReference type="EnsemblPlants" id="AVESA.00010b.r2.6CG1122970.1">
    <property type="protein sequence ID" value="AVESA.00010b.r2.6CG1122970.1.CDS"/>
    <property type="gene ID" value="AVESA.00010b.r2.6CG1122970"/>
</dbReference>
<organism evidence="1 2">
    <name type="scientific">Avena sativa</name>
    <name type="common">Oat</name>
    <dbReference type="NCBI Taxonomy" id="4498"/>
    <lineage>
        <taxon>Eukaryota</taxon>
        <taxon>Viridiplantae</taxon>
        <taxon>Streptophyta</taxon>
        <taxon>Embryophyta</taxon>
        <taxon>Tracheophyta</taxon>
        <taxon>Spermatophyta</taxon>
        <taxon>Magnoliopsida</taxon>
        <taxon>Liliopsida</taxon>
        <taxon>Poales</taxon>
        <taxon>Poaceae</taxon>
        <taxon>BOP clade</taxon>
        <taxon>Pooideae</taxon>
        <taxon>Poodae</taxon>
        <taxon>Poeae</taxon>
        <taxon>Poeae Chloroplast Group 1 (Aveneae type)</taxon>
        <taxon>Aveninae</taxon>
        <taxon>Avena</taxon>
    </lineage>
</organism>
<proteinExistence type="predicted"/>
<evidence type="ECO:0000313" key="2">
    <source>
        <dbReference type="Proteomes" id="UP001732700"/>
    </source>
</evidence>
<reference evidence="1" key="1">
    <citation type="submission" date="2021-05" db="EMBL/GenBank/DDBJ databases">
        <authorList>
            <person name="Scholz U."/>
            <person name="Mascher M."/>
            <person name="Fiebig A."/>
        </authorList>
    </citation>
    <scope>NUCLEOTIDE SEQUENCE [LARGE SCALE GENOMIC DNA]</scope>
</reference>
<sequence length="717" mass="81287">MDSETSTRHDVDLLERVLLDRNAEPTNISLSLLEDITNSFSDDHQIGSGGFAVVYKGIVGKGVVAVKKLSKTFGLHEDKFHKEVECLMKAKHKNIVRFVGYCSDAQGRIADNKGKFVMADIRNLLLCFEYVPNGSLDKYITDASCGLEWRERYGIIKGMCEGLLHLHEKHILHLDLKPSNILVDDQMIPKITDFGLSRCLDKEQTRDITSKLYGSLGYLAPEFFFSGEVAFASDIYSLGVIIVEILTGKKGYPEDENVVENWMNRLEGSDQRDTQLEQIRVCIKIGIECMDLDPKKRPVAHHIIDRLDKTASTIETGISGSSVEQKVSFLKDQYFQGESAKLSPEYLRKDIGEQAETEQQGQEDALGDQWSLWEAEYAKQNGTPEVAIISSTNSGLLNRLNNLDIFNKKAQRNYIKYCGPMLEKALFVKLFKMGEFKSILKDEYLLRKDDFGEVYKGMMGNCMVTVRKPSDGNMLNGKGFAHEVIIQSKIIRRNIVRILGCCLESDVPMLVYEYFSKVCLDDVLHSKDKVPLDLGMRLIIAAESARGLAYMHSHAYTTILHGNFTPGNVLLDEDYWPKISDFGISRMAGKYYEHTQRIIGDIAYMDPVYLQTGCLTEQSDVYSFGVVILELLTRKKATHADNNSMVRKFLENHWQGRKSTELFDEEIAVTEDLDLLHCLAEIAVKCLNFDVDLRPTMTEVAERLSVLSKPHEQWFTN</sequence>
<evidence type="ECO:0000313" key="1">
    <source>
        <dbReference type="EnsemblPlants" id="AVESA.00010b.r2.6CG1122970.1.CDS"/>
    </source>
</evidence>
<protein>
    <submittedName>
        <fullName evidence="1">Uncharacterized protein</fullName>
    </submittedName>
</protein>
<name>A0ACD5Z3L5_AVESA</name>
<accession>A0ACD5Z3L5</accession>
<reference evidence="1" key="2">
    <citation type="submission" date="2025-09" db="UniProtKB">
        <authorList>
            <consortium name="EnsemblPlants"/>
        </authorList>
    </citation>
    <scope>IDENTIFICATION</scope>
</reference>